<feature type="compositionally biased region" description="Acidic residues" evidence="6">
    <location>
        <begin position="230"/>
        <end position="248"/>
    </location>
</feature>
<evidence type="ECO:0000256" key="4">
    <source>
        <dbReference type="ARBA" id="ARBA00022989"/>
    </source>
</evidence>
<dbReference type="InterPro" id="IPR009011">
    <property type="entry name" value="Man6P_isomerase_rcpt-bd_dom_sf"/>
</dbReference>
<feature type="region of interest" description="Disordered" evidence="6">
    <location>
        <begin position="216"/>
        <end position="254"/>
    </location>
</feature>
<evidence type="ECO:0000256" key="8">
    <source>
        <dbReference type="SAM" id="SignalP"/>
    </source>
</evidence>
<name>A0A371DPH7_9APHY</name>
<dbReference type="Proteomes" id="UP000256964">
    <property type="component" value="Unassembled WGS sequence"/>
</dbReference>
<feature type="region of interest" description="Disordered" evidence="6">
    <location>
        <begin position="338"/>
        <end position="363"/>
    </location>
</feature>
<keyword evidence="5 7" id="KW-0472">Membrane</keyword>
<sequence length="363" mass="40828">MFLLAALALLVLLVQLAWAADTTPSTTRRLGKLVGNCAFSIGNHNFDLCPVLDGNEGGWKVEFERRTPPTVTKTSYRIDLKAPLKKDEALPGHEQCPDGTWICQTISNRRPRHEDEEARVLQVVPVAGAMHLPNITRYRPGVNITAQYVAPRNDPNNRVLHVRLHGGYYVYGAQHADFQFVCDRGVDEPTAPTYSWTWNGTHTFQWRTRHACASMTAKPVPTKDRPPPQDSDEDETSPPPDEDEPEELVDGHPFSGRTARSMMILLLSSCTAVVTLAYLVWHPPPRVRQYVTRFVKAHPRVGRWRVGESVLLRWAHEDFEMGDDFGEGEEDTMVNFASEEEAGEGIPLKPSPRKGRWPNYGTA</sequence>
<dbReference type="SUPFAM" id="SSF50911">
    <property type="entry name" value="Mannose 6-phosphate receptor domain"/>
    <property type="match status" value="2"/>
</dbReference>
<feature type="chain" id="PRO_5016870224" evidence="8">
    <location>
        <begin position="20"/>
        <end position="363"/>
    </location>
</feature>
<evidence type="ECO:0000256" key="3">
    <source>
        <dbReference type="ARBA" id="ARBA00022729"/>
    </source>
</evidence>
<organism evidence="9 10">
    <name type="scientific">Lentinus brumalis</name>
    <dbReference type="NCBI Taxonomy" id="2498619"/>
    <lineage>
        <taxon>Eukaryota</taxon>
        <taxon>Fungi</taxon>
        <taxon>Dikarya</taxon>
        <taxon>Basidiomycota</taxon>
        <taxon>Agaricomycotina</taxon>
        <taxon>Agaricomycetes</taxon>
        <taxon>Polyporales</taxon>
        <taxon>Polyporaceae</taxon>
        <taxon>Lentinus</taxon>
    </lineage>
</organism>
<comment type="subcellular location">
    <subcellularLocation>
        <location evidence="1">Membrane</location>
        <topology evidence="1">Single-pass membrane protein</topology>
    </subcellularLocation>
</comment>
<evidence type="ECO:0000313" key="10">
    <source>
        <dbReference type="Proteomes" id="UP000256964"/>
    </source>
</evidence>
<dbReference type="AlphaFoldDB" id="A0A371DPH7"/>
<proteinExistence type="predicted"/>
<evidence type="ECO:0000256" key="2">
    <source>
        <dbReference type="ARBA" id="ARBA00022692"/>
    </source>
</evidence>
<keyword evidence="10" id="KW-1185">Reference proteome</keyword>
<feature type="transmembrane region" description="Helical" evidence="7">
    <location>
        <begin position="262"/>
        <end position="281"/>
    </location>
</feature>
<keyword evidence="2 7" id="KW-0812">Transmembrane</keyword>
<protein>
    <submittedName>
        <fullName evidence="9">Uncharacterized protein</fullName>
    </submittedName>
</protein>
<evidence type="ECO:0000313" key="9">
    <source>
        <dbReference type="EMBL" id="RDX54436.1"/>
    </source>
</evidence>
<dbReference type="EMBL" id="KZ857384">
    <property type="protein sequence ID" value="RDX54436.1"/>
    <property type="molecule type" value="Genomic_DNA"/>
</dbReference>
<evidence type="ECO:0000256" key="1">
    <source>
        <dbReference type="ARBA" id="ARBA00004167"/>
    </source>
</evidence>
<keyword evidence="4 7" id="KW-1133">Transmembrane helix</keyword>
<evidence type="ECO:0000256" key="7">
    <source>
        <dbReference type="SAM" id="Phobius"/>
    </source>
</evidence>
<keyword evidence="3 8" id="KW-0732">Signal</keyword>
<dbReference type="Gene3D" id="2.70.130.10">
    <property type="entry name" value="Mannose-6-phosphate receptor binding domain"/>
    <property type="match status" value="1"/>
</dbReference>
<dbReference type="Pfam" id="PF09451">
    <property type="entry name" value="ATG27"/>
    <property type="match status" value="1"/>
</dbReference>
<accession>A0A371DPH7</accession>
<dbReference type="InterPro" id="IPR018939">
    <property type="entry name" value="Autophagy-rel_prot_27"/>
</dbReference>
<gene>
    <name evidence="9" type="ORF">OH76DRAFT_1397733</name>
</gene>
<evidence type="ECO:0000256" key="5">
    <source>
        <dbReference type="ARBA" id="ARBA00023136"/>
    </source>
</evidence>
<dbReference type="OrthoDB" id="29460at2759"/>
<evidence type="ECO:0000256" key="6">
    <source>
        <dbReference type="SAM" id="MobiDB-lite"/>
    </source>
</evidence>
<reference evidence="9 10" key="1">
    <citation type="journal article" date="2018" name="Biotechnol. Biofuels">
        <title>Integrative visual omics of the white-rot fungus Polyporus brumalis exposes the biotechnological potential of its oxidative enzymes for delignifying raw plant biomass.</title>
        <authorList>
            <person name="Miyauchi S."/>
            <person name="Rancon A."/>
            <person name="Drula E."/>
            <person name="Hage H."/>
            <person name="Chaduli D."/>
            <person name="Favel A."/>
            <person name="Grisel S."/>
            <person name="Henrissat B."/>
            <person name="Herpoel-Gimbert I."/>
            <person name="Ruiz-Duenas F.J."/>
            <person name="Chevret D."/>
            <person name="Hainaut M."/>
            <person name="Lin J."/>
            <person name="Wang M."/>
            <person name="Pangilinan J."/>
            <person name="Lipzen A."/>
            <person name="Lesage-Meessen L."/>
            <person name="Navarro D."/>
            <person name="Riley R."/>
            <person name="Grigoriev I.V."/>
            <person name="Zhou S."/>
            <person name="Raouche S."/>
            <person name="Rosso M.N."/>
        </authorList>
    </citation>
    <scope>NUCLEOTIDE SEQUENCE [LARGE SCALE GENOMIC DNA]</scope>
    <source>
        <strain evidence="9 10">BRFM 1820</strain>
    </source>
</reference>
<feature type="signal peptide" evidence="8">
    <location>
        <begin position="1"/>
        <end position="19"/>
    </location>
</feature>
<dbReference type="GO" id="GO:0016020">
    <property type="term" value="C:membrane"/>
    <property type="evidence" value="ECO:0007669"/>
    <property type="project" value="UniProtKB-SubCell"/>
</dbReference>